<dbReference type="Proteomes" id="UP001149090">
    <property type="component" value="Unassembled WGS sequence"/>
</dbReference>
<evidence type="ECO:0000259" key="1">
    <source>
        <dbReference type="PROSITE" id="PS51205"/>
    </source>
</evidence>
<dbReference type="PANTHER" id="PTHR23101">
    <property type="entry name" value="RAB GDP/GTP EXCHANGE FACTOR"/>
    <property type="match status" value="1"/>
</dbReference>
<organism evidence="2 3">
    <name type="scientific">Anaeramoeba ignava</name>
    <name type="common">Anaerobic marine amoeba</name>
    <dbReference type="NCBI Taxonomy" id="1746090"/>
    <lineage>
        <taxon>Eukaryota</taxon>
        <taxon>Metamonada</taxon>
        <taxon>Anaeramoebidae</taxon>
        <taxon>Anaeramoeba</taxon>
    </lineage>
</organism>
<name>A0A9Q0LG48_ANAIG</name>
<dbReference type="InterPro" id="IPR045046">
    <property type="entry name" value="Vps9-like"/>
</dbReference>
<dbReference type="EMBL" id="JAPDFW010000093">
    <property type="protein sequence ID" value="KAJ5070625.1"/>
    <property type="molecule type" value="Genomic_DNA"/>
</dbReference>
<proteinExistence type="predicted"/>
<dbReference type="SUPFAM" id="SSF109993">
    <property type="entry name" value="VPS9 domain"/>
    <property type="match status" value="1"/>
</dbReference>
<sequence length="167" mass="19814">MIEKFLEKILIQPFLKKITEKIQRKCGIEDEEVNQKRKKLEKEDPDVFGFSDYLKSLDWVFPINCFNTLKKCKLPFEYFNVLTRTVFSIYQTIEKQMENREDQVSNQLISGDDFLSIFIYLICHSDINNLQTITEFMVSYSDPSEFANETGYYLTTFCTAVEFIKNQ</sequence>
<dbReference type="GO" id="GO:0005829">
    <property type="term" value="C:cytosol"/>
    <property type="evidence" value="ECO:0007669"/>
    <property type="project" value="TreeGrafter"/>
</dbReference>
<dbReference type="GO" id="GO:0005085">
    <property type="term" value="F:guanyl-nucleotide exchange factor activity"/>
    <property type="evidence" value="ECO:0007669"/>
    <property type="project" value="InterPro"/>
</dbReference>
<dbReference type="Gene3D" id="1.20.1050.80">
    <property type="entry name" value="VPS9 domain"/>
    <property type="match status" value="1"/>
</dbReference>
<dbReference type="InterPro" id="IPR003123">
    <property type="entry name" value="VPS9"/>
</dbReference>
<dbReference type="OrthoDB" id="21085at2759"/>
<dbReference type="AlphaFoldDB" id="A0A9Q0LG48"/>
<dbReference type="GO" id="GO:0030139">
    <property type="term" value="C:endocytic vesicle"/>
    <property type="evidence" value="ECO:0007669"/>
    <property type="project" value="TreeGrafter"/>
</dbReference>
<dbReference type="Pfam" id="PF02204">
    <property type="entry name" value="VPS9"/>
    <property type="match status" value="1"/>
</dbReference>
<evidence type="ECO:0000313" key="3">
    <source>
        <dbReference type="Proteomes" id="UP001149090"/>
    </source>
</evidence>
<dbReference type="OMA" id="QMENRED"/>
<dbReference type="GO" id="GO:0016192">
    <property type="term" value="P:vesicle-mediated transport"/>
    <property type="evidence" value="ECO:0007669"/>
    <property type="project" value="InterPro"/>
</dbReference>
<dbReference type="InterPro" id="IPR037191">
    <property type="entry name" value="VPS9_dom_sf"/>
</dbReference>
<reference evidence="2" key="1">
    <citation type="submission" date="2022-10" db="EMBL/GenBank/DDBJ databases">
        <title>Novel sulphate-reducing endosymbionts in the free-living metamonad Anaeramoeba.</title>
        <authorList>
            <person name="Jerlstrom-Hultqvist J."/>
            <person name="Cepicka I."/>
            <person name="Gallot-Lavallee L."/>
            <person name="Salas-Leiva D."/>
            <person name="Curtis B.A."/>
            <person name="Zahonova K."/>
            <person name="Pipaliya S."/>
            <person name="Dacks J."/>
            <person name="Roger A.J."/>
        </authorList>
    </citation>
    <scope>NUCLEOTIDE SEQUENCE</scope>
    <source>
        <strain evidence="2">BMAN</strain>
    </source>
</reference>
<accession>A0A9Q0LG48</accession>
<feature type="domain" description="VPS9" evidence="1">
    <location>
        <begin position="27"/>
        <end position="167"/>
    </location>
</feature>
<comment type="caution">
    <text evidence="2">The sequence shown here is derived from an EMBL/GenBank/DDBJ whole genome shotgun (WGS) entry which is preliminary data.</text>
</comment>
<evidence type="ECO:0000313" key="2">
    <source>
        <dbReference type="EMBL" id="KAJ5070625.1"/>
    </source>
</evidence>
<protein>
    <recommendedName>
        <fullName evidence="1">VPS9 domain-containing protein</fullName>
    </recommendedName>
</protein>
<dbReference type="PROSITE" id="PS51205">
    <property type="entry name" value="VPS9"/>
    <property type="match status" value="1"/>
</dbReference>
<keyword evidence="3" id="KW-1185">Reference proteome</keyword>
<gene>
    <name evidence="2" type="ORF">M0811_10695</name>
</gene>
<dbReference type="GO" id="GO:0031267">
    <property type="term" value="F:small GTPase binding"/>
    <property type="evidence" value="ECO:0007669"/>
    <property type="project" value="TreeGrafter"/>
</dbReference>
<dbReference type="PANTHER" id="PTHR23101:SF104">
    <property type="entry name" value="PROTEIN SPRINT"/>
    <property type="match status" value="1"/>
</dbReference>